<name>A0A1H4FER5_9BACT</name>
<dbReference type="EMBL" id="FNRL01000024">
    <property type="protein sequence ID" value="SEA95517.1"/>
    <property type="molecule type" value="Genomic_DNA"/>
</dbReference>
<proteinExistence type="predicted"/>
<sequence>MSTVNFHAMKRIVLLVFCLFSTHIVVSQSFMQTFGINGFMDRYQSKTTISSGLAYTVRYNFMEKEKMSISVGLPMSLGGVAKDGEYGGYYYDASYLKNFRFMIDIPLVVNFNFAGLSTPDNKQLFGGFVGGGIGYHFGPVTKEKVDSYGYLNYDETTQSAAGPVLNGGFRLRFGKNDNNYIEARGSYMKSFLKHDADVIGIQLTFGW</sequence>
<reference evidence="2" key="1">
    <citation type="submission" date="2016-10" db="EMBL/GenBank/DDBJ databases">
        <authorList>
            <person name="Varghese N."/>
            <person name="Submissions S."/>
        </authorList>
    </citation>
    <scope>NUCLEOTIDE SEQUENCE [LARGE SCALE GENOMIC DNA]</scope>
    <source>
        <strain evidence="2">DSM 23920</strain>
    </source>
</reference>
<dbReference type="Proteomes" id="UP000199656">
    <property type="component" value="Unassembled WGS sequence"/>
</dbReference>
<gene>
    <name evidence="1" type="ORF">SAMN05660909_04334</name>
</gene>
<evidence type="ECO:0008006" key="3">
    <source>
        <dbReference type="Google" id="ProtNLM"/>
    </source>
</evidence>
<dbReference type="STRING" id="408074.SAMN05660909_04334"/>
<evidence type="ECO:0000313" key="2">
    <source>
        <dbReference type="Proteomes" id="UP000199656"/>
    </source>
</evidence>
<keyword evidence="2" id="KW-1185">Reference proteome</keyword>
<organism evidence="1 2">
    <name type="scientific">Chitinophaga terrae</name>
    <name type="common">ex Kim and Jung 2007</name>
    <dbReference type="NCBI Taxonomy" id="408074"/>
    <lineage>
        <taxon>Bacteria</taxon>
        <taxon>Pseudomonadati</taxon>
        <taxon>Bacteroidota</taxon>
        <taxon>Chitinophagia</taxon>
        <taxon>Chitinophagales</taxon>
        <taxon>Chitinophagaceae</taxon>
        <taxon>Chitinophaga</taxon>
    </lineage>
</organism>
<dbReference type="AlphaFoldDB" id="A0A1H4FER5"/>
<accession>A0A1H4FER5</accession>
<evidence type="ECO:0000313" key="1">
    <source>
        <dbReference type="EMBL" id="SEA95517.1"/>
    </source>
</evidence>
<protein>
    <recommendedName>
        <fullName evidence="3">Outer membrane protein beta-barrel domain-containing protein</fullName>
    </recommendedName>
</protein>